<comment type="caution">
    <text evidence="2">The sequence shown here is derived from an EMBL/GenBank/DDBJ whole genome shotgun (WGS) entry which is preliminary data.</text>
</comment>
<name>A0A9Q1HHE7_HOLLE</name>
<organism evidence="2 3">
    <name type="scientific">Holothuria leucospilota</name>
    <name type="common">Black long sea cucumber</name>
    <name type="synonym">Mertensiothuria leucospilota</name>
    <dbReference type="NCBI Taxonomy" id="206669"/>
    <lineage>
        <taxon>Eukaryota</taxon>
        <taxon>Metazoa</taxon>
        <taxon>Echinodermata</taxon>
        <taxon>Eleutherozoa</taxon>
        <taxon>Echinozoa</taxon>
        <taxon>Holothuroidea</taxon>
        <taxon>Aspidochirotacea</taxon>
        <taxon>Aspidochirotida</taxon>
        <taxon>Holothuriidae</taxon>
        <taxon>Holothuria</taxon>
    </lineage>
</organism>
<dbReference type="PANTHER" id="PTHR17008:SF1">
    <property type="entry name" value="MEIOSIS EXPRESSED GENE 1 PROTEIN HOMOLOG"/>
    <property type="match status" value="1"/>
</dbReference>
<sequence length="89" mass="10516">MSAGAVPEPKSVTRHSKWSEEVEEAYRFQVAGYKGAEEYKAVKGPEVIDRWPNNGYIKKLVRKDGYFYYYNKERECPDKDVHQIKIYSY</sequence>
<comment type="similarity">
    <text evidence="1">Belongs to the MEIG1 family.</text>
</comment>
<evidence type="ECO:0000313" key="2">
    <source>
        <dbReference type="EMBL" id="KAJ8046679.1"/>
    </source>
</evidence>
<dbReference type="InterPro" id="IPR020186">
    <property type="entry name" value="Meiosis-expressed_gene_1"/>
</dbReference>
<proteinExistence type="inferred from homology"/>
<dbReference type="Proteomes" id="UP001152320">
    <property type="component" value="Chromosome 2"/>
</dbReference>
<dbReference type="OrthoDB" id="10023051at2759"/>
<evidence type="ECO:0000256" key="1">
    <source>
        <dbReference type="ARBA" id="ARBA00008514"/>
    </source>
</evidence>
<keyword evidence="3" id="KW-1185">Reference proteome</keyword>
<dbReference type="Pfam" id="PF15163">
    <property type="entry name" value="Meiosis_expr"/>
    <property type="match status" value="1"/>
</dbReference>
<protein>
    <submittedName>
        <fullName evidence="2">Meiosis expressed protein1 protein-like</fullName>
    </submittedName>
</protein>
<accession>A0A9Q1HHE7</accession>
<dbReference type="PANTHER" id="PTHR17008">
    <property type="entry name" value="MEIOSIS-EXPRESSED GENE 1 PROTEIN"/>
    <property type="match status" value="1"/>
</dbReference>
<dbReference type="EMBL" id="JAIZAY010000002">
    <property type="protein sequence ID" value="KAJ8046679.1"/>
    <property type="molecule type" value="Genomic_DNA"/>
</dbReference>
<gene>
    <name evidence="2" type="ORF">HOLleu_05442</name>
</gene>
<dbReference type="AlphaFoldDB" id="A0A9Q1HHE7"/>
<reference evidence="2" key="1">
    <citation type="submission" date="2021-10" db="EMBL/GenBank/DDBJ databases">
        <title>Tropical sea cucumber genome reveals ecological adaptation and Cuvierian tubules defense mechanism.</title>
        <authorList>
            <person name="Chen T."/>
        </authorList>
    </citation>
    <scope>NUCLEOTIDE SEQUENCE</scope>
    <source>
        <strain evidence="2">Nanhai2018</strain>
        <tissue evidence="2">Muscle</tissue>
    </source>
</reference>
<dbReference type="GO" id="GO:0005634">
    <property type="term" value="C:nucleus"/>
    <property type="evidence" value="ECO:0007669"/>
    <property type="project" value="InterPro"/>
</dbReference>
<evidence type="ECO:0000313" key="3">
    <source>
        <dbReference type="Proteomes" id="UP001152320"/>
    </source>
</evidence>